<keyword evidence="2" id="KW-0732">Signal</keyword>
<feature type="region of interest" description="Disordered" evidence="5">
    <location>
        <begin position="407"/>
        <end position="434"/>
    </location>
</feature>
<sequence length="698" mass="75385">MTAARGPGWYARRLARMSAAEIATRVADTSRHVAWGALQVHPCELDTRPIVRPHSTRPVLLPPVPLPKGAEQRVPEAARVAVTAAADAILAGTWETLGVVRPDSADPDWFLDPVTGRRAPQDRYCFYVNHRDEAVVGNVKQVWELSRHHHLTVLAAAWWLTGDQRYAAAAASQLHSWMRANPYLSGIHWTSGIELGVRLVSWAWVRRLLDGWAPVRLFFEDSDLALRQLWWHQRWLSALRSTGSSGNNHLVAEQAGRLVAACAFPWFAESDAWRADAARRLARALQDNTFECGLNRELATDYHRFVTELGLVAAAEADAAGHPLDEATRSLLAASVDVAAALPDAIGRPPRQGDGDEGRALVLDGGGHEEAWGGLLAAGAVYAGPLPWWPATTPTVLSVAIEALGRSRPDPRRAGPRPTSRVRSPRPDTFPDAGLTLLRTDPAAGEPEIWVRCDGGPHGFGSMAAHAHADALSVEVRAGGVDVLADPGTYCYHGEGAWRSYFRSTAGHNTVEVDGQDQSTPGGPFLWSRSAGSTVDAVIRRDGAVRTWIAHHDGYPGVRHARSVTLSPEDRWLTLVDALTTRDGRPHRFRLMLHLGPDVRLLDATDSRSAALVWPGGQATLLLADGITWSAHRGEVDPPLGWYSPRFGAKVPTTVLVGAGVVHGACELTTSLAFATVRRAPAGSATSIHATSGGGRRT</sequence>
<dbReference type="InterPro" id="IPR012480">
    <property type="entry name" value="Hepar_II_III_C"/>
</dbReference>
<comment type="subcellular location">
    <subcellularLocation>
        <location evidence="1">Periplasm</location>
    </subcellularLocation>
</comment>
<name>A0ABW0ZIV1_9ACTN</name>
<dbReference type="SUPFAM" id="SSF48230">
    <property type="entry name" value="Chondroitin AC/alginate lyase"/>
    <property type="match status" value="1"/>
</dbReference>
<evidence type="ECO:0000256" key="2">
    <source>
        <dbReference type="ARBA" id="ARBA00022729"/>
    </source>
</evidence>
<dbReference type="EMBL" id="JBHSNS010000006">
    <property type="protein sequence ID" value="MFC5729983.1"/>
    <property type="molecule type" value="Genomic_DNA"/>
</dbReference>
<evidence type="ECO:0000256" key="4">
    <source>
        <dbReference type="ARBA" id="ARBA00023239"/>
    </source>
</evidence>
<dbReference type="GO" id="GO:0016829">
    <property type="term" value="F:lyase activity"/>
    <property type="evidence" value="ECO:0007669"/>
    <property type="project" value="UniProtKB-KW"/>
</dbReference>
<organism evidence="8 9">
    <name type="scientific">Nocardioides vastitatis</name>
    <dbReference type="NCBI Taxonomy" id="2568655"/>
    <lineage>
        <taxon>Bacteria</taxon>
        <taxon>Bacillati</taxon>
        <taxon>Actinomycetota</taxon>
        <taxon>Actinomycetes</taxon>
        <taxon>Propionibacteriales</taxon>
        <taxon>Nocardioidaceae</taxon>
        <taxon>Nocardioides</taxon>
    </lineage>
</organism>
<protein>
    <submittedName>
        <fullName evidence="8">Alginate lyase family protein</fullName>
    </submittedName>
</protein>
<dbReference type="InterPro" id="IPR008929">
    <property type="entry name" value="Chondroitin_lyas"/>
</dbReference>
<dbReference type="RefSeq" id="WP_136435549.1">
    <property type="nucleotide sequence ID" value="NZ_JBHSNS010000006.1"/>
</dbReference>
<reference evidence="9" key="1">
    <citation type="journal article" date="2019" name="Int. J. Syst. Evol. Microbiol.">
        <title>The Global Catalogue of Microorganisms (GCM) 10K type strain sequencing project: providing services to taxonomists for standard genome sequencing and annotation.</title>
        <authorList>
            <consortium name="The Broad Institute Genomics Platform"/>
            <consortium name="The Broad Institute Genome Sequencing Center for Infectious Disease"/>
            <person name="Wu L."/>
            <person name="Ma J."/>
        </authorList>
    </citation>
    <scope>NUCLEOTIDE SEQUENCE [LARGE SCALE GENOMIC DNA]</scope>
    <source>
        <strain evidence="9">YIM 94188</strain>
    </source>
</reference>
<proteinExistence type="predicted"/>
<evidence type="ECO:0000259" key="7">
    <source>
        <dbReference type="Pfam" id="PF16889"/>
    </source>
</evidence>
<accession>A0ABW0ZIV1</accession>
<evidence type="ECO:0000256" key="5">
    <source>
        <dbReference type="SAM" id="MobiDB-lite"/>
    </source>
</evidence>
<keyword evidence="9" id="KW-1185">Reference proteome</keyword>
<dbReference type="PANTHER" id="PTHR39210">
    <property type="entry name" value="HEPARIN-SULFATE LYASE"/>
    <property type="match status" value="1"/>
</dbReference>
<keyword evidence="3" id="KW-0574">Periplasm</keyword>
<dbReference type="PANTHER" id="PTHR39210:SF1">
    <property type="entry name" value="HEPARIN-SULFATE LYASE"/>
    <property type="match status" value="1"/>
</dbReference>
<dbReference type="InterPro" id="IPR031680">
    <property type="entry name" value="Hepar_II_III_N"/>
</dbReference>
<comment type="caution">
    <text evidence="8">The sequence shown here is derived from an EMBL/GenBank/DDBJ whole genome shotgun (WGS) entry which is preliminary data.</text>
</comment>
<dbReference type="Gene3D" id="1.50.10.100">
    <property type="entry name" value="Chondroitin AC/alginate lyase"/>
    <property type="match status" value="1"/>
</dbReference>
<dbReference type="Pfam" id="PF16889">
    <property type="entry name" value="Hepar_II_III_N"/>
    <property type="match status" value="1"/>
</dbReference>
<evidence type="ECO:0000259" key="6">
    <source>
        <dbReference type="Pfam" id="PF07940"/>
    </source>
</evidence>
<evidence type="ECO:0000313" key="9">
    <source>
        <dbReference type="Proteomes" id="UP001596072"/>
    </source>
</evidence>
<feature type="domain" description="Heparinase II/III-like C-terminal" evidence="6">
    <location>
        <begin position="425"/>
        <end position="662"/>
    </location>
</feature>
<dbReference type="Gene3D" id="2.70.98.70">
    <property type="match status" value="1"/>
</dbReference>
<evidence type="ECO:0000256" key="3">
    <source>
        <dbReference type="ARBA" id="ARBA00022764"/>
    </source>
</evidence>
<keyword evidence="4 8" id="KW-0456">Lyase</keyword>
<dbReference type="Proteomes" id="UP001596072">
    <property type="component" value="Unassembled WGS sequence"/>
</dbReference>
<feature type="domain" description="Heparin-sulfate lyase N-terminal" evidence="7">
    <location>
        <begin position="140"/>
        <end position="321"/>
    </location>
</feature>
<dbReference type="Pfam" id="PF07940">
    <property type="entry name" value="Hepar_II_III_C"/>
    <property type="match status" value="1"/>
</dbReference>
<gene>
    <name evidence="8" type="ORF">ACFPQB_13735</name>
</gene>
<evidence type="ECO:0000313" key="8">
    <source>
        <dbReference type="EMBL" id="MFC5729983.1"/>
    </source>
</evidence>
<evidence type="ECO:0000256" key="1">
    <source>
        <dbReference type="ARBA" id="ARBA00004418"/>
    </source>
</evidence>